<keyword evidence="3" id="KW-1185">Reference proteome</keyword>
<evidence type="ECO:0000313" key="3">
    <source>
        <dbReference type="Proteomes" id="UP000237246"/>
    </source>
</evidence>
<feature type="region of interest" description="Disordered" evidence="1">
    <location>
        <begin position="234"/>
        <end position="258"/>
    </location>
</feature>
<sequence length="296" mass="32183">MERRGQIWGERRRFGAWGPNVGGQGRVMGQMNGCGGEYRGCGGFVAMATPGHRLPRLLWQHLQPFPPVAMAAPVNQTHRHGNQFSPTPWLLWQHPSIKASCYGNQPFPPVAMAAPVNQTHRHGNQFSPTPCCYGSTCQSNPSPWQPVLPHPLRLLWQHLSIKPIAMATSHSHPLVAMAAPANQTHHHANPSPLPPPVAMATSILPLPLTTPRLIFSVFFSFFLPFLHPNPPLSPSTPPGGLSLPPPKHLRQQLPGGGPGGLLLSPPYLRLRGALIETPRGEAIRLRVLRVSGVPLG</sequence>
<name>A0A2P4S5E8_BAMTH</name>
<comment type="caution">
    <text evidence="2">The sequence shown here is derived from an EMBL/GenBank/DDBJ whole genome shotgun (WGS) entry which is preliminary data.</text>
</comment>
<organism evidence="2 3">
    <name type="scientific">Bambusicola thoracicus</name>
    <name type="common">Chinese bamboo-partridge</name>
    <name type="synonym">Perdix thoracica</name>
    <dbReference type="NCBI Taxonomy" id="9083"/>
    <lineage>
        <taxon>Eukaryota</taxon>
        <taxon>Metazoa</taxon>
        <taxon>Chordata</taxon>
        <taxon>Craniata</taxon>
        <taxon>Vertebrata</taxon>
        <taxon>Euteleostomi</taxon>
        <taxon>Archelosauria</taxon>
        <taxon>Archosauria</taxon>
        <taxon>Dinosauria</taxon>
        <taxon>Saurischia</taxon>
        <taxon>Theropoda</taxon>
        <taxon>Coelurosauria</taxon>
        <taxon>Aves</taxon>
        <taxon>Neognathae</taxon>
        <taxon>Galloanserae</taxon>
        <taxon>Galliformes</taxon>
        <taxon>Phasianidae</taxon>
        <taxon>Perdicinae</taxon>
        <taxon>Bambusicola</taxon>
    </lineage>
</organism>
<dbReference type="Proteomes" id="UP000237246">
    <property type="component" value="Unassembled WGS sequence"/>
</dbReference>
<accession>A0A2P4S5E8</accession>
<evidence type="ECO:0000313" key="2">
    <source>
        <dbReference type="EMBL" id="POI19340.1"/>
    </source>
</evidence>
<feature type="non-terminal residue" evidence="2">
    <location>
        <position position="296"/>
    </location>
</feature>
<dbReference type="EMBL" id="PPHD01103696">
    <property type="protein sequence ID" value="POI19340.1"/>
    <property type="molecule type" value="Genomic_DNA"/>
</dbReference>
<dbReference type="AlphaFoldDB" id="A0A2P4S5E8"/>
<protein>
    <submittedName>
        <fullName evidence="2">Uncharacterized protein</fullName>
    </submittedName>
</protein>
<evidence type="ECO:0000256" key="1">
    <source>
        <dbReference type="SAM" id="MobiDB-lite"/>
    </source>
</evidence>
<gene>
    <name evidence="2" type="ORF">CIB84_016915</name>
</gene>
<proteinExistence type="predicted"/>
<reference evidence="2 3" key="1">
    <citation type="submission" date="2018-01" db="EMBL/GenBank/DDBJ databases">
        <title>Comparison of the Chinese Bamboo Partridge and Red Junglefowl genome sequences highlights the importance of demography in genome evolution.</title>
        <authorList>
            <person name="Tiley G.P."/>
            <person name="Kimball R.T."/>
            <person name="Braun E.L."/>
            <person name="Burleigh J.G."/>
        </authorList>
    </citation>
    <scope>NUCLEOTIDE SEQUENCE [LARGE SCALE GENOMIC DNA]</scope>
    <source>
        <strain evidence="2">RTK389</strain>
        <tissue evidence="2">Blood</tissue>
    </source>
</reference>